<evidence type="ECO:0000313" key="2">
    <source>
        <dbReference type="Proteomes" id="UP000038045"/>
    </source>
</evidence>
<sequence>MKPNYNVQTPSTTSFNNGRSSQINDKKRHIPNGNNSVLGNLHEVKKPRNNPESIQSYNFVNTEPSNSKDNQHFSVLNALKKKAPTKTHNITAEALKNYSKLQNEKTSRNTNEIYTTNEYSNAEFVLDQDPGLPIIDAISSFQSIVPLNSSFVNRNDNPIFSNDNILNSSMEGESSITSKQNNQEKDIDPNECTNETFINSTVFPLSEFIESDFIKQITSEDFFSKNIEMYKDFTTNFEPIVKNMKDKASSSKKEDRDNLAMQMWKLGYLENNIRNTSDKVSAAKDKIISLLCSLDERQFVLNKIIKTIQKGKNEIYHAAKND</sequence>
<dbReference type="WBParaSite" id="PTRK_0000995100.1">
    <property type="protein sequence ID" value="PTRK_0000995100.1"/>
    <property type="gene ID" value="PTRK_0000995100"/>
</dbReference>
<feature type="region of interest" description="Disordered" evidence="1">
    <location>
        <begin position="1"/>
        <end position="52"/>
    </location>
</feature>
<reference evidence="3" key="1">
    <citation type="submission" date="2017-02" db="UniProtKB">
        <authorList>
            <consortium name="WormBaseParasite"/>
        </authorList>
    </citation>
    <scope>IDENTIFICATION</scope>
</reference>
<name>A0A0N4ZN36_PARTI</name>
<keyword evidence="2" id="KW-1185">Reference proteome</keyword>
<evidence type="ECO:0000256" key="1">
    <source>
        <dbReference type="SAM" id="MobiDB-lite"/>
    </source>
</evidence>
<proteinExistence type="predicted"/>
<feature type="compositionally biased region" description="Polar residues" evidence="1">
    <location>
        <begin position="1"/>
        <end position="23"/>
    </location>
</feature>
<organism evidence="2 3">
    <name type="scientific">Parastrongyloides trichosuri</name>
    <name type="common">Possum-specific nematode worm</name>
    <dbReference type="NCBI Taxonomy" id="131310"/>
    <lineage>
        <taxon>Eukaryota</taxon>
        <taxon>Metazoa</taxon>
        <taxon>Ecdysozoa</taxon>
        <taxon>Nematoda</taxon>
        <taxon>Chromadorea</taxon>
        <taxon>Rhabditida</taxon>
        <taxon>Tylenchina</taxon>
        <taxon>Panagrolaimomorpha</taxon>
        <taxon>Strongyloidoidea</taxon>
        <taxon>Strongyloididae</taxon>
        <taxon>Parastrongyloides</taxon>
    </lineage>
</organism>
<dbReference type="AlphaFoldDB" id="A0A0N4ZN36"/>
<evidence type="ECO:0000313" key="3">
    <source>
        <dbReference type="WBParaSite" id="PTRK_0000995100.1"/>
    </source>
</evidence>
<protein>
    <submittedName>
        <fullName evidence="3">ECM11 domain-containing protein</fullName>
    </submittedName>
</protein>
<accession>A0A0N4ZN36</accession>
<dbReference type="Proteomes" id="UP000038045">
    <property type="component" value="Unplaced"/>
</dbReference>